<dbReference type="PANTHER" id="PTHR37311">
    <property type="entry name" value="2-PHOSPHOSULFOLACTATE PHOSPHATASE-RELATED"/>
    <property type="match status" value="1"/>
</dbReference>
<dbReference type="RefSeq" id="WP_094254155.1">
    <property type="nucleotide sequence ID" value="NZ_JBHLXL010000001.1"/>
</dbReference>
<comment type="catalytic activity">
    <reaction evidence="7">
        <text>(2R)-O-phospho-3-sulfolactate + H2O = (2R)-3-sulfolactate + phosphate</text>
        <dbReference type="Rhea" id="RHEA:23416"/>
        <dbReference type="ChEBI" id="CHEBI:15377"/>
        <dbReference type="ChEBI" id="CHEBI:15597"/>
        <dbReference type="ChEBI" id="CHEBI:43474"/>
        <dbReference type="ChEBI" id="CHEBI:58738"/>
        <dbReference type="EC" id="3.1.3.71"/>
    </reaction>
</comment>
<comment type="cofactor">
    <cofactor evidence="1">
        <name>Mg(2+)</name>
        <dbReference type="ChEBI" id="CHEBI:18420"/>
    </cofactor>
</comment>
<comment type="caution">
    <text evidence="8">The sequence shown here is derived from an EMBL/GenBank/DDBJ whole genome shotgun (WGS) entry which is preliminary data.</text>
</comment>
<name>A0A235F4B8_9BACL</name>
<keyword evidence="9" id="KW-1185">Reference proteome</keyword>
<dbReference type="GO" id="GO:0000287">
    <property type="term" value="F:magnesium ion binding"/>
    <property type="evidence" value="ECO:0007669"/>
    <property type="project" value="InterPro"/>
</dbReference>
<evidence type="ECO:0000313" key="8">
    <source>
        <dbReference type="EMBL" id="OYD56074.1"/>
    </source>
</evidence>
<protein>
    <recommendedName>
        <fullName evidence="4">Probable 2-phosphosulfolactate phosphatase</fullName>
        <ecNumber evidence="3">3.1.3.71</ecNumber>
    </recommendedName>
</protein>
<evidence type="ECO:0000256" key="6">
    <source>
        <dbReference type="ARBA" id="ARBA00022842"/>
    </source>
</evidence>
<dbReference type="InterPro" id="IPR036702">
    <property type="entry name" value="ComB-like_sf"/>
</dbReference>
<dbReference type="OrthoDB" id="4913at2"/>
<dbReference type="SUPFAM" id="SSF142823">
    <property type="entry name" value="ComB-like"/>
    <property type="match status" value="1"/>
</dbReference>
<dbReference type="Proteomes" id="UP000215059">
    <property type="component" value="Unassembled WGS sequence"/>
</dbReference>
<keyword evidence="5" id="KW-0378">Hydrolase</keyword>
<evidence type="ECO:0000256" key="4">
    <source>
        <dbReference type="ARBA" id="ARBA00021948"/>
    </source>
</evidence>
<dbReference type="InterPro" id="IPR005238">
    <property type="entry name" value="ComB-like"/>
</dbReference>
<dbReference type="Gene3D" id="3.90.1560.10">
    <property type="entry name" value="ComB-like"/>
    <property type="match status" value="1"/>
</dbReference>
<dbReference type="GO" id="GO:0050545">
    <property type="term" value="F:sulfopyruvate decarboxylase activity"/>
    <property type="evidence" value="ECO:0007669"/>
    <property type="project" value="TreeGrafter"/>
</dbReference>
<dbReference type="Pfam" id="PF04029">
    <property type="entry name" value="2-ph_phosp"/>
    <property type="match status" value="1"/>
</dbReference>
<dbReference type="PANTHER" id="PTHR37311:SF1">
    <property type="entry name" value="2-PHOSPHOSULFOLACTATE PHOSPHATASE-RELATED"/>
    <property type="match status" value="1"/>
</dbReference>
<reference evidence="8 9" key="1">
    <citation type="submission" date="2017-07" db="EMBL/GenBank/DDBJ databases">
        <title>Fictibacillus sp. nov. GDSW-R2A3 Genome sequencing and assembly.</title>
        <authorList>
            <person name="Mayilraj S."/>
        </authorList>
    </citation>
    <scope>NUCLEOTIDE SEQUENCE [LARGE SCALE GENOMIC DNA]</scope>
    <source>
        <strain evidence="8 9">GDSW-R2A3</strain>
    </source>
</reference>
<dbReference type="EC" id="3.1.3.71" evidence="3"/>
<evidence type="ECO:0000256" key="3">
    <source>
        <dbReference type="ARBA" id="ARBA00012953"/>
    </source>
</evidence>
<evidence type="ECO:0000256" key="7">
    <source>
        <dbReference type="ARBA" id="ARBA00033711"/>
    </source>
</evidence>
<proteinExistence type="inferred from homology"/>
<sequence length="260" mass="27765">MTSYFDQSGYQVKVEWGQRGAREAAARGDIIIIVDVLSFSSTTVAALHNGAHIFPFPPPINDEARKYADSIGAEMVLGRAEATRTAGYTLSPVSFKDSDRDKKFVLCSLNGAACTDAAKSVPALLIGSLVNAAAAAKAANELQEKTGRAITIVPCGERWDSPLPSENGMRPGIEDYLGAGAILQTLHGRFSPEADVCAAAFSSCQHKLSDLITACGSGRELIERGYPADVEFCRQLNTHVEVPVLLDGCFTDYFSSLTVK</sequence>
<organism evidence="8 9">
    <name type="scientific">Fictibacillus aquaticus</name>
    <dbReference type="NCBI Taxonomy" id="2021314"/>
    <lineage>
        <taxon>Bacteria</taxon>
        <taxon>Bacillati</taxon>
        <taxon>Bacillota</taxon>
        <taxon>Bacilli</taxon>
        <taxon>Bacillales</taxon>
        <taxon>Fictibacillaceae</taxon>
        <taxon>Fictibacillus</taxon>
    </lineage>
</organism>
<evidence type="ECO:0000256" key="5">
    <source>
        <dbReference type="ARBA" id="ARBA00022801"/>
    </source>
</evidence>
<dbReference type="EMBL" id="NOII01000057">
    <property type="protein sequence ID" value="OYD56074.1"/>
    <property type="molecule type" value="Genomic_DNA"/>
</dbReference>
<evidence type="ECO:0000313" key="9">
    <source>
        <dbReference type="Proteomes" id="UP000215059"/>
    </source>
</evidence>
<dbReference type="AlphaFoldDB" id="A0A235F4B8"/>
<evidence type="ECO:0000256" key="2">
    <source>
        <dbReference type="ARBA" id="ARBA00009997"/>
    </source>
</evidence>
<comment type="similarity">
    <text evidence="2">Belongs to the ComB family.</text>
</comment>
<accession>A0A235F4B8</accession>
<evidence type="ECO:0000256" key="1">
    <source>
        <dbReference type="ARBA" id="ARBA00001946"/>
    </source>
</evidence>
<gene>
    <name evidence="8" type="ORF">CGZ90_19465</name>
</gene>
<keyword evidence="6" id="KW-0460">Magnesium</keyword>
<dbReference type="GO" id="GO:0050532">
    <property type="term" value="F:2-phosphosulfolactate phosphatase activity"/>
    <property type="evidence" value="ECO:0007669"/>
    <property type="project" value="UniProtKB-EC"/>
</dbReference>